<dbReference type="FunFam" id="1.10.8.100:FF:000001">
    <property type="entry name" value="Ribosomal RNA small subunit methyltransferase A"/>
    <property type="match status" value="1"/>
</dbReference>
<evidence type="ECO:0000259" key="8">
    <source>
        <dbReference type="SMART" id="SM00650"/>
    </source>
</evidence>
<feature type="binding site" evidence="6 7">
    <location>
        <position position="85"/>
    </location>
    <ligand>
        <name>S-adenosyl-L-methionine</name>
        <dbReference type="ChEBI" id="CHEBI:59789"/>
    </ligand>
</feature>
<dbReference type="Proteomes" id="UP000683428">
    <property type="component" value="Chromosome"/>
</dbReference>
<feature type="binding site" evidence="6 7">
    <location>
        <position position="13"/>
    </location>
    <ligand>
        <name>S-adenosyl-L-methionine</name>
        <dbReference type="ChEBI" id="CHEBI:59789"/>
    </ligand>
</feature>
<keyword evidence="10" id="KW-1185">Reference proteome</keyword>
<dbReference type="PROSITE" id="PS01131">
    <property type="entry name" value="RRNA_A_DIMETH"/>
    <property type="match status" value="1"/>
</dbReference>
<dbReference type="GO" id="GO:0052908">
    <property type="term" value="F:16S rRNA (adenine(1518)-N(6)/adenine(1519)-N(6))-dimethyltransferase activity"/>
    <property type="evidence" value="ECO:0007669"/>
    <property type="project" value="UniProtKB-EC"/>
</dbReference>
<keyword evidence="6" id="KW-0963">Cytoplasm</keyword>
<evidence type="ECO:0000256" key="5">
    <source>
        <dbReference type="ARBA" id="ARBA00022884"/>
    </source>
</evidence>
<dbReference type="Pfam" id="PF00398">
    <property type="entry name" value="RrnaAD"/>
    <property type="match status" value="1"/>
</dbReference>
<comment type="function">
    <text evidence="6">Specifically dimethylates two adjacent adenosines (A1518 and A1519) in the loop of a conserved hairpin near the 3'-end of 16S rRNA in the 30S particle. May play a critical role in biogenesis of 30S subunits.</text>
</comment>
<evidence type="ECO:0000256" key="2">
    <source>
        <dbReference type="ARBA" id="ARBA00022603"/>
    </source>
</evidence>
<keyword evidence="4 6" id="KW-0949">S-adenosyl-L-methionine</keyword>
<dbReference type="PANTHER" id="PTHR11727">
    <property type="entry name" value="DIMETHYLADENOSINE TRANSFERASE"/>
    <property type="match status" value="1"/>
</dbReference>
<accession>A0A975SPE8</accession>
<protein>
    <recommendedName>
        <fullName evidence="6">Ribosomal RNA small subunit methyltransferase A</fullName>
        <ecNumber evidence="6">2.1.1.182</ecNumber>
    </recommendedName>
    <alternativeName>
        <fullName evidence="6">16S rRNA (adenine(1518)-N(6)/adenine(1519)-N(6))-dimethyltransferase</fullName>
    </alternativeName>
    <alternativeName>
        <fullName evidence="6">16S rRNA dimethyladenosine transferase</fullName>
    </alternativeName>
    <alternativeName>
        <fullName evidence="6">16S rRNA dimethylase</fullName>
    </alternativeName>
    <alternativeName>
        <fullName evidence="6">S-adenosylmethionine-6-N', N'-adenosyl(rRNA) dimethyltransferase</fullName>
    </alternativeName>
</protein>
<dbReference type="EMBL" id="CP064782">
    <property type="protein sequence ID" value="QWT49781.1"/>
    <property type="molecule type" value="Genomic_DNA"/>
</dbReference>
<evidence type="ECO:0000256" key="7">
    <source>
        <dbReference type="PROSITE-ProRule" id="PRU01026"/>
    </source>
</evidence>
<dbReference type="NCBIfam" id="TIGR00755">
    <property type="entry name" value="ksgA"/>
    <property type="match status" value="1"/>
</dbReference>
<evidence type="ECO:0000256" key="4">
    <source>
        <dbReference type="ARBA" id="ARBA00022691"/>
    </source>
</evidence>
<dbReference type="InterPro" id="IPR001737">
    <property type="entry name" value="KsgA/Erm"/>
</dbReference>
<keyword evidence="2 6" id="KW-0489">Methyltransferase</keyword>
<dbReference type="SMART" id="SM00650">
    <property type="entry name" value="rADc"/>
    <property type="match status" value="1"/>
</dbReference>
<feature type="domain" description="Ribosomal RNA adenine methylase transferase N-terminal" evidence="8">
    <location>
        <begin position="20"/>
        <end position="188"/>
    </location>
</feature>
<comment type="catalytic activity">
    <reaction evidence="6">
        <text>adenosine(1518)/adenosine(1519) in 16S rRNA + 4 S-adenosyl-L-methionine = N(6)-dimethyladenosine(1518)/N(6)-dimethyladenosine(1519) in 16S rRNA + 4 S-adenosyl-L-homocysteine + 4 H(+)</text>
        <dbReference type="Rhea" id="RHEA:19609"/>
        <dbReference type="Rhea" id="RHEA-COMP:10232"/>
        <dbReference type="Rhea" id="RHEA-COMP:10233"/>
        <dbReference type="ChEBI" id="CHEBI:15378"/>
        <dbReference type="ChEBI" id="CHEBI:57856"/>
        <dbReference type="ChEBI" id="CHEBI:59789"/>
        <dbReference type="ChEBI" id="CHEBI:74411"/>
        <dbReference type="ChEBI" id="CHEBI:74493"/>
        <dbReference type="EC" id="2.1.1.182"/>
    </reaction>
</comment>
<feature type="binding site" evidence="6 7">
    <location>
        <position position="40"/>
    </location>
    <ligand>
        <name>S-adenosyl-L-methionine</name>
        <dbReference type="ChEBI" id="CHEBI:59789"/>
    </ligand>
</feature>
<name>A0A975SPE8_9RHOO</name>
<evidence type="ECO:0000256" key="3">
    <source>
        <dbReference type="ARBA" id="ARBA00022679"/>
    </source>
</evidence>
<dbReference type="AlphaFoldDB" id="A0A975SPE8"/>
<dbReference type="PROSITE" id="PS51689">
    <property type="entry name" value="SAM_RNA_A_N6_MT"/>
    <property type="match status" value="1"/>
</dbReference>
<dbReference type="GO" id="GO:0005829">
    <property type="term" value="C:cytosol"/>
    <property type="evidence" value="ECO:0007669"/>
    <property type="project" value="TreeGrafter"/>
</dbReference>
<dbReference type="GO" id="GO:0003723">
    <property type="term" value="F:RNA binding"/>
    <property type="evidence" value="ECO:0007669"/>
    <property type="project" value="UniProtKB-UniRule"/>
</dbReference>
<feature type="binding site" evidence="6 7">
    <location>
        <position position="15"/>
    </location>
    <ligand>
        <name>S-adenosyl-L-methionine</name>
        <dbReference type="ChEBI" id="CHEBI:59789"/>
    </ligand>
</feature>
<evidence type="ECO:0000256" key="1">
    <source>
        <dbReference type="ARBA" id="ARBA00022552"/>
    </source>
</evidence>
<dbReference type="InterPro" id="IPR020596">
    <property type="entry name" value="rRNA_Ade_Mease_Trfase_CS"/>
</dbReference>
<evidence type="ECO:0000313" key="9">
    <source>
        <dbReference type="EMBL" id="QWT49781.1"/>
    </source>
</evidence>
<dbReference type="HAMAP" id="MF_00607">
    <property type="entry name" value="16SrRNA_methyltr_A"/>
    <property type="match status" value="1"/>
</dbReference>
<dbReference type="CDD" id="cd02440">
    <property type="entry name" value="AdoMet_MTases"/>
    <property type="match status" value="1"/>
</dbReference>
<feature type="binding site" evidence="6 7">
    <location>
        <position position="103"/>
    </location>
    <ligand>
        <name>S-adenosyl-L-methionine</name>
        <dbReference type="ChEBI" id="CHEBI:59789"/>
    </ligand>
</feature>
<comment type="subcellular location">
    <subcellularLocation>
        <location evidence="6">Cytoplasm</location>
    </subcellularLocation>
</comment>
<dbReference type="InterPro" id="IPR011530">
    <property type="entry name" value="rRNA_adenine_dimethylase"/>
</dbReference>
<keyword evidence="3 6" id="KW-0808">Transferase</keyword>
<comment type="similarity">
    <text evidence="6">Belongs to the class I-like SAM-binding methyltransferase superfamily. rRNA adenine N(6)-methyltransferase family. RsmA subfamily.</text>
</comment>
<evidence type="ECO:0000256" key="6">
    <source>
        <dbReference type="HAMAP-Rule" id="MF_00607"/>
    </source>
</evidence>
<reference evidence="9" key="1">
    <citation type="submission" date="2020-11" db="EMBL/GenBank/DDBJ databases">
        <title>Azospira inquinata sp. nov.</title>
        <authorList>
            <person name="Moe W.M."/>
            <person name="Mikes M.C."/>
        </authorList>
    </citation>
    <scope>NUCLEOTIDE SEQUENCE</scope>
    <source>
        <strain evidence="9">Azo-3</strain>
    </source>
</reference>
<dbReference type="EC" id="2.1.1.182" evidence="6"/>
<proteinExistence type="inferred from homology"/>
<feature type="binding site" evidence="6 7">
    <location>
        <position position="61"/>
    </location>
    <ligand>
        <name>S-adenosyl-L-methionine</name>
        <dbReference type="ChEBI" id="CHEBI:59789"/>
    </ligand>
</feature>
<dbReference type="PANTHER" id="PTHR11727:SF7">
    <property type="entry name" value="DIMETHYLADENOSINE TRANSFERASE-RELATED"/>
    <property type="match status" value="1"/>
</dbReference>
<organism evidence="9 10">
    <name type="scientific">Azospira inquinata</name>
    <dbReference type="NCBI Taxonomy" id="2785627"/>
    <lineage>
        <taxon>Bacteria</taxon>
        <taxon>Pseudomonadati</taxon>
        <taxon>Pseudomonadota</taxon>
        <taxon>Betaproteobacteria</taxon>
        <taxon>Rhodocyclales</taxon>
        <taxon>Rhodocyclaceae</taxon>
        <taxon>Azospira</taxon>
    </lineage>
</organism>
<gene>
    <name evidence="6 9" type="primary">rsmA</name>
    <name evidence="6" type="synonym">ksgA</name>
    <name evidence="9" type="ORF">Azoinq_03980</name>
</gene>
<dbReference type="KEGG" id="aiq:Azoinq_03980"/>
<evidence type="ECO:0000313" key="10">
    <source>
        <dbReference type="Proteomes" id="UP000683428"/>
    </source>
</evidence>
<keyword evidence="5 6" id="KW-0694">RNA-binding</keyword>
<dbReference type="InterPro" id="IPR020598">
    <property type="entry name" value="rRNA_Ade_methylase_Trfase_N"/>
</dbReference>
<keyword evidence="1 6" id="KW-0698">rRNA processing</keyword>
<sequence length="267" mass="29427">MKAHVARKRFGQNFLQDAQVIGDIVRAVDPHPGERVVEIGPGLGALTEPLLARLDHLHVVEIDRDLIARLKQRYPKDRLTIHEGDALAFDFGALGPELKVVGNLPYNISTPLLFHLATFAEQVRDMHFMLQKEVVARMVAAPGDSDYSRLSVMLQYRFYLDWLLDVPPESFTPAPKVHSAVVRLIPRPLAELQARDPALLGQVVSAAFSQRRKMLRNTLKELGGEALLESLGIAPTARAEDVPVADYVRLANHLADHPVAPAADGAA</sequence>
<dbReference type="RefSeq" id="WP_216125662.1">
    <property type="nucleotide sequence ID" value="NZ_CP064782.1"/>
</dbReference>